<name>A0ABR2M3U3_9ASPA</name>
<keyword evidence="1" id="KW-0472">Membrane</keyword>
<protein>
    <submittedName>
        <fullName evidence="2">Uncharacterized protein</fullName>
    </submittedName>
</protein>
<evidence type="ECO:0000313" key="3">
    <source>
        <dbReference type="Proteomes" id="UP001412067"/>
    </source>
</evidence>
<reference evidence="2 3" key="1">
    <citation type="journal article" date="2022" name="Nat. Plants">
        <title>Genomes of leafy and leafless Platanthera orchids illuminate the evolution of mycoheterotrophy.</title>
        <authorList>
            <person name="Li M.H."/>
            <person name="Liu K.W."/>
            <person name="Li Z."/>
            <person name="Lu H.C."/>
            <person name="Ye Q.L."/>
            <person name="Zhang D."/>
            <person name="Wang J.Y."/>
            <person name="Li Y.F."/>
            <person name="Zhong Z.M."/>
            <person name="Liu X."/>
            <person name="Yu X."/>
            <person name="Liu D.K."/>
            <person name="Tu X.D."/>
            <person name="Liu B."/>
            <person name="Hao Y."/>
            <person name="Liao X.Y."/>
            <person name="Jiang Y.T."/>
            <person name="Sun W.H."/>
            <person name="Chen J."/>
            <person name="Chen Y.Q."/>
            <person name="Ai Y."/>
            <person name="Zhai J.W."/>
            <person name="Wu S.S."/>
            <person name="Zhou Z."/>
            <person name="Hsiao Y.Y."/>
            <person name="Wu W.L."/>
            <person name="Chen Y.Y."/>
            <person name="Lin Y.F."/>
            <person name="Hsu J.L."/>
            <person name="Li C.Y."/>
            <person name="Wang Z.W."/>
            <person name="Zhao X."/>
            <person name="Zhong W.Y."/>
            <person name="Ma X.K."/>
            <person name="Ma L."/>
            <person name="Huang J."/>
            <person name="Chen G.Z."/>
            <person name="Huang M.Z."/>
            <person name="Huang L."/>
            <person name="Peng D.H."/>
            <person name="Luo Y.B."/>
            <person name="Zou S.Q."/>
            <person name="Chen S.P."/>
            <person name="Lan S."/>
            <person name="Tsai W.C."/>
            <person name="Van de Peer Y."/>
            <person name="Liu Z.J."/>
        </authorList>
    </citation>
    <scope>NUCLEOTIDE SEQUENCE [LARGE SCALE GENOMIC DNA]</scope>
    <source>
        <strain evidence="2">Lor288</strain>
    </source>
</reference>
<evidence type="ECO:0000256" key="1">
    <source>
        <dbReference type="SAM" id="Phobius"/>
    </source>
</evidence>
<dbReference type="PANTHER" id="PTHR31061">
    <property type="entry name" value="LD22376P"/>
    <property type="match status" value="1"/>
</dbReference>
<accession>A0ABR2M3U3</accession>
<dbReference type="EMBL" id="JBBWWR010000012">
    <property type="protein sequence ID" value="KAK8958356.1"/>
    <property type="molecule type" value="Genomic_DNA"/>
</dbReference>
<dbReference type="Proteomes" id="UP001412067">
    <property type="component" value="Unassembled WGS sequence"/>
</dbReference>
<feature type="transmembrane region" description="Helical" evidence="1">
    <location>
        <begin position="135"/>
        <end position="154"/>
    </location>
</feature>
<evidence type="ECO:0000313" key="2">
    <source>
        <dbReference type="EMBL" id="KAK8958356.1"/>
    </source>
</evidence>
<sequence length="155" mass="17295">MYPWRSCSATQKDPINCSTKISIKGAFVQIEGGFSHAPNDLSYGVDLKMIRWCGILQRIVPAYLVVALIEVLTHKFRPREIGSNPFAISRGYSWQCSMSAILSTTIGVHYGHVLIHYKNYSPVHIAAIPLNKQLYNINYVIFTAGLAGIVLSAFY</sequence>
<comment type="caution">
    <text evidence="2">The sequence shown here is derived from an EMBL/GenBank/DDBJ whole genome shotgun (WGS) entry which is preliminary data.</text>
</comment>
<proteinExistence type="predicted"/>
<keyword evidence="1" id="KW-0812">Transmembrane</keyword>
<organism evidence="2 3">
    <name type="scientific">Platanthera guangdongensis</name>
    <dbReference type="NCBI Taxonomy" id="2320717"/>
    <lineage>
        <taxon>Eukaryota</taxon>
        <taxon>Viridiplantae</taxon>
        <taxon>Streptophyta</taxon>
        <taxon>Embryophyta</taxon>
        <taxon>Tracheophyta</taxon>
        <taxon>Spermatophyta</taxon>
        <taxon>Magnoliopsida</taxon>
        <taxon>Liliopsida</taxon>
        <taxon>Asparagales</taxon>
        <taxon>Orchidaceae</taxon>
        <taxon>Orchidoideae</taxon>
        <taxon>Orchideae</taxon>
        <taxon>Orchidinae</taxon>
        <taxon>Platanthera</taxon>
    </lineage>
</organism>
<keyword evidence="3" id="KW-1185">Reference proteome</keyword>
<gene>
    <name evidence="2" type="ORF">KSP40_PGU001505</name>
</gene>
<dbReference type="PANTHER" id="PTHR31061:SF25">
    <property type="entry name" value="HEPARAN-ALPHA-GLUCOSAMINIDE N-ACETYLTRANSFERASE-LIKE PROTEIN (DUF1624)"/>
    <property type="match status" value="1"/>
</dbReference>
<keyword evidence="1" id="KW-1133">Transmembrane helix</keyword>